<dbReference type="GO" id="GO:0016757">
    <property type="term" value="F:glycosyltransferase activity"/>
    <property type="evidence" value="ECO:0007669"/>
    <property type="project" value="UniProtKB-KW"/>
</dbReference>
<keyword evidence="3" id="KW-0479">Metal-binding</keyword>
<reference evidence="4" key="1">
    <citation type="journal article" date="2014" name="Int. J. Syst. Evol. Microbiol.">
        <title>Complete genome sequence of Corynebacterium casei LMG S-19264T (=DSM 44701T), isolated from a smear-ripened cheese.</title>
        <authorList>
            <consortium name="US DOE Joint Genome Institute (JGI-PGF)"/>
            <person name="Walter F."/>
            <person name="Albersmeier A."/>
            <person name="Kalinowski J."/>
            <person name="Ruckert C."/>
        </authorList>
    </citation>
    <scope>NUCLEOTIDE SEQUENCE</scope>
    <source>
        <strain evidence="4">CGMCC 1.15290</strain>
    </source>
</reference>
<dbReference type="InterPro" id="IPR050748">
    <property type="entry name" value="Glycosyltrans_8_dom-fam"/>
</dbReference>
<evidence type="ECO:0000313" key="5">
    <source>
        <dbReference type="Proteomes" id="UP000627292"/>
    </source>
</evidence>
<dbReference type="CDD" id="cd04194">
    <property type="entry name" value="GT8_A4GalT_like"/>
    <property type="match status" value="1"/>
</dbReference>
<comment type="caution">
    <text evidence="4">The sequence shown here is derived from an EMBL/GenBank/DDBJ whole genome shotgun (WGS) entry which is preliminary data.</text>
</comment>
<proteinExistence type="predicted"/>
<dbReference type="GO" id="GO:0046872">
    <property type="term" value="F:metal ion binding"/>
    <property type="evidence" value="ECO:0007669"/>
    <property type="project" value="UniProtKB-KW"/>
</dbReference>
<dbReference type="PANTHER" id="PTHR13778">
    <property type="entry name" value="GLYCOSYLTRANSFERASE 8 DOMAIN-CONTAINING PROTEIN"/>
    <property type="match status" value="1"/>
</dbReference>
<dbReference type="SUPFAM" id="SSF53448">
    <property type="entry name" value="Nucleotide-diphospho-sugar transferases"/>
    <property type="match status" value="1"/>
</dbReference>
<accession>A0A917J2Q0</accession>
<dbReference type="Pfam" id="PF01501">
    <property type="entry name" value="Glyco_transf_8"/>
    <property type="match status" value="1"/>
</dbReference>
<keyword evidence="2" id="KW-0808">Transferase</keyword>
<dbReference type="EMBL" id="BMIB01000005">
    <property type="protein sequence ID" value="GGH80108.1"/>
    <property type="molecule type" value="Genomic_DNA"/>
</dbReference>
<reference evidence="4" key="2">
    <citation type="submission" date="2020-09" db="EMBL/GenBank/DDBJ databases">
        <authorList>
            <person name="Sun Q."/>
            <person name="Zhou Y."/>
        </authorList>
    </citation>
    <scope>NUCLEOTIDE SEQUENCE</scope>
    <source>
        <strain evidence="4">CGMCC 1.15290</strain>
    </source>
</reference>
<dbReference type="InterPro" id="IPR002495">
    <property type="entry name" value="Glyco_trans_8"/>
</dbReference>
<organism evidence="4 5">
    <name type="scientific">Filimonas zeae</name>
    <dbReference type="NCBI Taxonomy" id="1737353"/>
    <lineage>
        <taxon>Bacteria</taxon>
        <taxon>Pseudomonadati</taxon>
        <taxon>Bacteroidota</taxon>
        <taxon>Chitinophagia</taxon>
        <taxon>Chitinophagales</taxon>
        <taxon>Chitinophagaceae</taxon>
        <taxon>Filimonas</taxon>
    </lineage>
</organism>
<dbReference type="Gene3D" id="3.90.550.10">
    <property type="entry name" value="Spore Coat Polysaccharide Biosynthesis Protein SpsA, Chain A"/>
    <property type="match status" value="1"/>
</dbReference>
<evidence type="ECO:0000313" key="4">
    <source>
        <dbReference type="EMBL" id="GGH80108.1"/>
    </source>
</evidence>
<protein>
    <submittedName>
        <fullName evidence="4">General stress protein A</fullName>
    </submittedName>
</protein>
<dbReference type="Proteomes" id="UP000627292">
    <property type="component" value="Unassembled WGS sequence"/>
</dbReference>
<keyword evidence="5" id="KW-1185">Reference proteome</keyword>
<sequence length="297" mass="34351">MPQEDKISIVVATDNHYAILLSALLKSIEVNHKTSEKIDVYVIDDGISPSSKKKLQSQVNPAMTSLYWFKTNDVIPPDVKMPVDKSAFPLTTYLRLFAPYIIPRDVKKVIYLDVDMLVLTDISKLWHTDLNGNLFGAVPDLAEIFASEWGGVQNYKELGFAPDTKYFNAGMMVIDAFKWREEDITNKVIKSIHDNLSSANFPDQYGLNITLANKWHVLDRGWNSFAVLDRKDPYIIHFLDIKPIFKSYNCNKDYQDEFYKYLRLTPWKNHKPVSDFRRLSRKAFNKAKKLVKGFLSR</sequence>
<evidence type="ECO:0000256" key="2">
    <source>
        <dbReference type="ARBA" id="ARBA00022679"/>
    </source>
</evidence>
<dbReference type="RefSeq" id="WP_188957766.1">
    <property type="nucleotide sequence ID" value="NZ_BMIB01000005.1"/>
</dbReference>
<name>A0A917J2Q0_9BACT</name>
<dbReference type="InterPro" id="IPR029044">
    <property type="entry name" value="Nucleotide-diphossugar_trans"/>
</dbReference>
<dbReference type="AlphaFoldDB" id="A0A917J2Q0"/>
<evidence type="ECO:0000256" key="1">
    <source>
        <dbReference type="ARBA" id="ARBA00022676"/>
    </source>
</evidence>
<dbReference type="PANTHER" id="PTHR13778:SF47">
    <property type="entry name" value="LIPOPOLYSACCHARIDE 1,3-GALACTOSYLTRANSFERASE"/>
    <property type="match status" value="1"/>
</dbReference>
<keyword evidence="1" id="KW-0328">Glycosyltransferase</keyword>
<evidence type="ECO:0000256" key="3">
    <source>
        <dbReference type="ARBA" id="ARBA00022723"/>
    </source>
</evidence>
<gene>
    <name evidence="4" type="primary">gspA</name>
    <name evidence="4" type="ORF">GCM10011379_50490</name>
</gene>